<dbReference type="GO" id="GO:0030077">
    <property type="term" value="C:plasma membrane light-harvesting complex"/>
    <property type="evidence" value="ECO:0007669"/>
    <property type="project" value="InterPro"/>
</dbReference>
<dbReference type="InterPro" id="IPR011033">
    <property type="entry name" value="PRC_barrel-like_sf"/>
</dbReference>
<dbReference type="InterPro" id="IPR015810">
    <property type="entry name" value="Photo_RC_H_N"/>
</dbReference>
<reference evidence="4 5" key="1">
    <citation type="submission" date="2012-02" db="EMBL/GenBank/DDBJ databases">
        <title>Shotgun genome sequence of Phaeospirillum photometricum DSM 122.</title>
        <authorList>
            <person name="Duquesne K."/>
            <person name="Sturgis J."/>
        </authorList>
    </citation>
    <scope>NUCLEOTIDE SEQUENCE [LARGE SCALE GENOMIC DNA]</scope>
    <source>
        <strain evidence="5">DSM122</strain>
    </source>
</reference>
<keyword evidence="1" id="KW-0812">Transmembrane</keyword>
<dbReference type="PATRIC" id="fig|1150469.3.peg.59"/>
<evidence type="ECO:0000313" key="4">
    <source>
        <dbReference type="EMBL" id="CCG06655.1"/>
    </source>
</evidence>
<evidence type="ECO:0000259" key="3">
    <source>
        <dbReference type="Pfam" id="PF05239"/>
    </source>
</evidence>
<dbReference type="eggNOG" id="COG3861">
    <property type="taxonomic scope" value="Bacteria"/>
</dbReference>
<dbReference type="Proteomes" id="UP000033220">
    <property type="component" value="Chromosome DSM 122"/>
</dbReference>
<dbReference type="Gene3D" id="3.90.50.10">
    <property type="entry name" value="Photosynthetic Reaction Center, subunit H, domain 2"/>
    <property type="match status" value="1"/>
</dbReference>
<dbReference type="NCBIfam" id="TIGR01150">
    <property type="entry name" value="puhA"/>
    <property type="match status" value="1"/>
</dbReference>
<dbReference type="Gene3D" id="4.10.540.10">
    <property type="entry name" value="Photosynthetic reaction centre, H subunit, N-terminal domain"/>
    <property type="match status" value="1"/>
</dbReference>
<dbReference type="STRING" id="1150469.RSPPHO_00029"/>
<dbReference type="KEGG" id="rpm:RSPPHO_00029"/>
<evidence type="ECO:0000259" key="2">
    <source>
        <dbReference type="Pfam" id="PF03967"/>
    </source>
</evidence>
<dbReference type="InterPro" id="IPR005652">
    <property type="entry name" value="Photo_RC_H"/>
</dbReference>
<accession>H6SIM8</accession>
<name>H6SIM8_PARPM</name>
<dbReference type="HOGENOM" id="CLU_1064810_0_0_5"/>
<dbReference type="SUPFAM" id="SSF81490">
    <property type="entry name" value="Photosystem II reaction centre subunit H, transmembrane region"/>
    <property type="match status" value="1"/>
</dbReference>
<evidence type="ECO:0000256" key="1">
    <source>
        <dbReference type="SAM" id="Phobius"/>
    </source>
</evidence>
<dbReference type="EMBL" id="HE663493">
    <property type="protein sequence ID" value="CCG06655.1"/>
    <property type="molecule type" value="Genomic_DNA"/>
</dbReference>
<protein>
    <submittedName>
        <fullName evidence="4">Photoreaction center protein H</fullName>
    </submittedName>
</protein>
<dbReference type="InterPro" id="IPR037097">
    <property type="entry name" value="Photo_RC_H_N_sf"/>
</dbReference>
<dbReference type="AlphaFoldDB" id="H6SIM8"/>
<keyword evidence="1" id="KW-1133">Transmembrane helix</keyword>
<keyword evidence="5" id="KW-1185">Reference proteome</keyword>
<feature type="transmembrane region" description="Helical" evidence="1">
    <location>
        <begin position="12"/>
        <end position="32"/>
    </location>
</feature>
<dbReference type="GO" id="GO:0019684">
    <property type="term" value="P:photosynthesis, light reaction"/>
    <property type="evidence" value="ECO:0007669"/>
    <property type="project" value="InterPro"/>
</dbReference>
<evidence type="ECO:0000313" key="5">
    <source>
        <dbReference type="Proteomes" id="UP000033220"/>
    </source>
</evidence>
<feature type="domain" description="PRC-barrel" evidence="3">
    <location>
        <begin position="148"/>
        <end position="210"/>
    </location>
</feature>
<dbReference type="Pfam" id="PF03967">
    <property type="entry name" value="PRCH"/>
    <property type="match status" value="1"/>
</dbReference>
<keyword evidence="1" id="KW-0472">Membrane</keyword>
<dbReference type="RefSeq" id="WP_014413295.1">
    <property type="nucleotide sequence ID" value="NC_017059.1"/>
</dbReference>
<organism evidence="4 5">
    <name type="scientific">Pararhodospirillum photometricum DSM 122</name>
    <dbReference type="NCBI Taxonomy" id="1150469"/>
    <lineage>
        <taxon>Bacteria</taxon>
        <taxon>Pseudomonadati</taxon>
        <taxon>Pseudomonadota</taxon>
        <taxon>Alphaproteobacteria</taxon>
        <taxon>Rhodospirillales</taxon>
        <taxon>Rhodospirillaceae</taxon>
        <taxon>Pararhodospirillum</taxon>
    </lineage>
</organism>
<feature type="domain" description="Photosynthetic reaction centre H subunit N-terminal" evidence="2">
    <location>
        <begin position="5"/>
        <end position="135"/>
    </location>
</feature>
<dbReference type="Pfam" id="PF05239">
    <property type="entry name" value="PRC"/>
    <property type="match status" value="1"/>
</dbReference>
<dbReference type="InterPro" id="IPR027275">
    <property type="entry name" value="PRC-brl_dom"/>
</dbReference>
<dbReference type="InterPro" id="IPR014747">
    <property type="entry name" value="Bac_photo_RC_H_C"/>
</dbReference>
<proteinExistence type="predicted"/>
<dbReference type="OrthoDB" id="8557487at2"/>
<sequence>MYVGELVGNFDVATLVTAIFFVSFFLGLIVYLRMEDRREGYPLEDDLSGKLEAMGPHAMSPPKTFHLLHGGANSVPNDARDTRVIKAKPTARWAGSPLEPTGDPMVDAVGPAAFAERAATPDLTLEGNLRIVPLAKNSDFWLSSCDPDPRGMQVIAADDVVVGSVADVWVDKSECLVRYYEVALTSGKRVLVPFTRGQIVASTRTIYVAAADSAHFTSAPTIAKSDQITLREEDRVMGYFAGGLMYTKKAW</sequence>
<gene>
    <name evidence="4" type="ORF">RSPPHO_00029</name>
</gene>
<dbReference type="SUPFAM" id="SSF50346">
    <property type="entry name" value="PRC-barrel domain"/>
    <property type="match status" value="1"/>
</dbReference>